<dbReference type="InterPro" id="IPR017438">
    <property type="entry name" value="ATP-NAD_kinase_N"/>
</dbReference>
<dbReference type="Gene3D" id="3.40.50.10330">
    <property type="entry name" value="Probable inorganic polyphosphate/atp-NAD kinase, domain 1"/>
    <property type="match status" value="1"/>
</dbReference>
<dbReference type="EMBL" id="JOKJ01000018">
    <property type="protein sequence ID" value="KEQ05843.1"/>
    <property type="molecule type" value="Genomic_DNA"/>
</dbReference>
<keyword evidence="3" id="KW-1185">Reference proteome</keyword>
<sequence length="312" mass="34198">MRFHIIFNARAGTAATLGITTDVLAEKFRTAGLDFDLDADDERPLEERIAKALESTAGVIVAAGGDGTATAIASALIDRDKSLALLPFGTANLLARDLRIPLDVDAAIGALSEMQPHRIDVGEVNGRVFLHKAVIGTFPGIAAVREEMRGDRSLVGKLHFARRSIRRIGRARRIAVEIDLPHSDTRAETRAGKRIERVHSVAIANNAYDEGVGRFFSRGRLDRGTLTLYLLKRLSLGGLVWLALEMLLGRWRQDEALVIEDVTEAVIRTKRREVEVMIDGEVERMAMPLAFSIRPRALCVLAPAVDHASEQA</sequence>
<evidence type="ECO:0000313" key="2">
    <source>
        <dbReference type="EMBL" id="KEQ05843.1"/>
    </source>
</evidence>
<dbReference type="SMART" id="SM00046">
    <property type="entry name" value="DAGKc"/>
    <property type="match status" value="1"/>
</dbReference>
<feature type="domain" description="DAGKc" evidence="1">
    <location>
        <begin position="1"/>
        <end position="128"/>
    </location>
</feature>
<keyword evidence="2" id="KW-0418">Kinase</keyword>
<evidence type="ECO:0000259" key="1">
    <source>
        <dbReference type="PROSITE" id="PS50146"/>
    </source>
</evidence>
<dbReference type="Gene3D" id="2.60.200.40">
    <property type="match status" value="1"/>
</dbReference>
<organism evidence="2 3">
    <name type="scientific">Pseudorhizobium pelagicum</name>
    <dbReference type="NCBI Taxonomy" id="1509405"/>
    <lineage>
        <taxon>Bacteria</taxon>
        <taxon>Pseudomonadati</taxon>
        <taxon>Pseudomonadota</taxon>
        <taxon>Alphaproteobacteria</taxon>
        <taxon>Hyphomicrobiales</taxon>
        <taxon>Rhizobiaceae</taxon>
        <taxon>Rhizobium/Agrobacterium group</taxon>
        <taxon>Pseudorhizobium</taxon>
    </lineage>
</organism>
<dbReference type="PROSITE" id="PS50146">
    <property type="entry name" value="DAGK"/>
    <property type="match status" value="1"/>
</dbReference>
<dbReference type="SUPFAM" id="SSF111331">
    <property type="entry name" value="NAD kinase/diacylglycerol kinase-like"/>
    <property type="match status" value="1"/>
</dbReference>
<accession>A0A922T7C6</accession>
<keyword evidence="2" id="KW-0808">Transferase</keyword>
<dbReference type="InterPro" id="IPR016064">
    <property type="entry name" value="NAD/diacylglycerol_kinase_sf"/>
</dbReference>
<comment type="caution">
    <text evidence="2">The sequence shown here is derived from an EMBL/GenBank/DDBJ whole genome shotgun (WGS) entry which is preliminary data.</text>
</comment>
<proteinExistence type="predicted"/>
<dbReference type="Proteomes" id="UP000052167">
    <property type="component" value="Unassembled WGS sequence"/>
</dbReference>
<dbReference type="InterPro" id="IPR001206">
    <property type="entry name" value="Diacylglycerol_kinase_cat_dom"/>
</dbReference>
<reference evidence="2 3" key="1">
    <citation type="submission" date="2014-06" db="EMBL/GenBank/DDBJ databases">
        <title>Rhizobium pelagicum/R2-400B4.</title>
        <authorList>
            <person name="Kimes N.E."/>
            <person name="Lopez-Perez M."/>
        </authorList>
    </citation>
    <scope>NUCLEOTIDE SEQUENCE [LARGE SCALE GENOMIC DNA]</scope>
    <source>
        <strain evidence="2 3">R2-400B4</strain>
    </source>
</reference>
<name>A0A922T7C6_9HYPH</name>
<evidence type="ECO:0000313" key="3">
    <source>
        <dbReference type="Proteomes" id="UP000052167"/>
    </source>
</evidence>
<gene>
    <name evidence="2" type="ORF">GV68_08035</name>
</gene>
<dbReference type="Pfam" id="PF00781">
    <property type="entry name" value="DAGK_cat"/>
    <property type="match status" value="1"/>
</dbReference>
<dbReference type="AlphaFoldDB" id="A0A922T7C6"/>
<dbReference type="GO" id="GO:0016301">
    <property type="term" value="F:kinase activity"/>
    <property type="evidence" value="ECO:0007669"/>
    <property type="project" value="UniProtKB-KW"/>
</dbReference>
<protein>
    <submittedName>
        <fullName evidence="2">Diacylglycerol kinase</fullName>
    </submittedName>
</protein>